<dbReference type="InterPro" id="IPR039131">
    <property type="entry name" value="NDUFAF1"/>
</dbReference>
<evidence type="ECO:0000256" key="2">
    <source>
        <dbReference type="SAM" id="SignalP"/>
    </source>
</evidence>
<gene>
    <name evidence="5" type="ORF">HAND00432_LOCUS3404</name>
    <name evidence="4" type="ORF">HAND1043_LOCUS22359</name>
</gene>
<dbReference type="GO" id="GO:0051082">
    <property type="term" value="F:unfolded protein binding"/>
    <property type="evidence" value="ECO:0007669"/>
    <property type="project" value="TreeGrafter"/>
</dbReference>
<evidence type="ECO:0000313" key="4">
    <source>
        <dbReference type="EMBL" id="CAD8755851.1"/>
    </source>
</evidence>
<evidence type="ECO:0000256" key="1">
    <source>
        <dbReference type="ARBA" id="ARBA00007884"/>
    </source>
</evidence>
<dbReference type="GO" id="GO:0010257">
    <property type="term" value="P:NADH dehydrogenase complex assembly"/>
    <property type="evidence" value="ECO:0007669"/>
    <property type="project" value="TreeGrafter"/>
</dbReference>
<dbReference type="EMBL" id="HBFX01005573">
    <property type="protein sequence ID" value="CAD8948886.1"/>
    <property type="molecule type" value="Transcribed_RNA"/>
</dbReference>
<evidence type="ECO:0000313" key="5">
    <source>
        <dbReference type="EMBL" id="CAD8948886.1"/>
    </source>
</evidence>
<dbReference type="SUPFAM" id="SSF49785">
    <property type="entry name" value="Galactose-binding domain-like"/>
    <property type="match status" value="1"/>
</dbReference>
<sequence length="363" mass="39800">MPMRFLALVSLLLSGLAIASAFSPSPLSSSFAPTPRLAGSDWVSRQGRVSPFRAMRLGQPIMMAPSSSVGFSIGPLQVGIGSDIVERPLLEFVGEKRAASIGKFEKFDDQIMGGMSQSAILSYGEGEQGHAAFTGVVRVEGGGFCGSRMKLLNDPMDLSAYAGLYIKAQGDGKTYKLNCRTTPTAGESIYQAEFTPPEGPEWSTIRIPWTAFRLVKRAVPVEGAPPLPATTVYQLGFVLSKFSFGEDDFNDKFSAGSFRLKLQELGVYEDAGIREAWVDTRESTKGEGIEIKDDAIIQDSMKFKPNGKKRSWWSRILLGRVRGLLRKRVAKRRSDMAEELLAKRKEGKKLSQIRSTSWQAPAK</sequence>
<dbReference type="PANTHER" id="PTHR13194:SF19">
    <property type="entry name" value="NAD(P)-BINDING ROSSMANN-FOLD SUPERFAMILY PROTEIN"/>
    <property type="match status" value="1"/>
</dbReference>
<dbReference type="InterPro" id="IPR013857">
    <property type="entry name" value="NADH-UbQ_OxRdtase-assoc_prot30"/>
</dbReference>
<dbReference type="Pfam" id="PF08547">
    <property type="entry name" value="CIA30"/>
    <property type="match status" value="1"/>
</dbReference>
<name>A0A6U4SYP3_HEMAN</name>
<reference evidence="5" key="1">
    <citation type="submission" date="2021-01" db="EMBL/GenBank/DDBJ databases">
        <authorList>
            <person name="Corre E."/>
            <person name="Pelletier E."/>
            <person name="Niang G."/>
            <person name="Scheremetjew M."/>
            <person name="Finn R."/>
            <person name="Kale V."/>
            <person name="Holt S."/>
            <person name="Cochrane G."/>
            <person name="Meng A."/>
            <person name="Brown T."/>
            <person name="Cohen L."/>
        </authorList>
    </citation>
    <scope>NUCLEOTIDE SEQUENCE</scope>
    <source>
        <strain evidence="4">CCMP441</strain>
        <strain evidence="5">CCMP644</strain>
    </source>
</reference>
<protein>
    <recommendedName>
        <fullName evidence="3">NADH:ubiquinone oxidoreductase intermediate-associated protein 30 domain-containing protein</fullName>
    </recommendedName>
</protein>
<keyword evidence="2" id="KW-0732">Signal</keyword>
<dbReference type="InterPro" id="IPR008979">
    <property type="entry name" value="Galactose-bd-like_sf"/>
</dbReference>
<comment type="similarity">
    <text evidence="1">Belongs to the CIA30 family.</text>
</comment>
<feature type="chain" id="PRO_5035585684" description="NADH:ubiquinone oxidoreductase intermediate-associated protein 30 domain-containing protein" evidence="2">
    <location>
        <begin position="22"/>
        <end position="363"/>
    </location>
</feature>
<proteinExistence type="inferred from homology"/>
<dbReference type="EMBL" id="HBFK01036907">
    <property type="protein sequence ID" value="CAD8755851.1"/>
    <property type="molecule type" value="Transcribed_RNA"/>
</dbReference>
<dbReference type="AlphaFoldDB" id="A0A6U4SYP3"/>
<accession>A0A6U4SYP3</accession>
<feature type="signal peptide" evidence="2">
    <location>
        <begin position="1"/>
        <end position="21"/>
    </location>
</feature>
<dbReference type="PANTHER" id="PTHR13194">
    <property type="entry name" value="COMPLEX I INTERMEDIATE-ASSOCIATED PROTEIN 30"/>
    <property type="match status" value="1"/>
</dbReference>
<organism evidence="5">
    <name type="scientific">Hemiselmis andersenii</name>
    <name type="common">Cryptophyte alga</name>
    <dbReference type="NCBI Taxonomy" id="464988"/>
    <lineage>
        <taxon>Eukaryota</taxon>
        <taxon>Cryptophyceae</taxon>
        <taxon>Cryptomonadales</taxon>
        <taxon>Hemiselmidaceae</taxon>
        <taxon>Hemiselmis</taxon>
    </lineage>
</organism>
<evidence type="ECO:0000259" key="3">
    <source>
        <dbReference type="Pfam" id="PF08547"/>
    </source>
</evidence>
<feature type="domain" description="NADH:ubiquinone oxidoreductase intermediate-associated protein 30" evidence="3">
    <location>
        <begin position="100"/>
        <end position="261"/>
    </location>
</feature>